<comment type="caution">
    <text evidence="1">The sequence shown here is derived from an EMBL/GenBank/DDBJ whole genome shotgun (WGS) entry which is preliminary data.</text>
</comment>
<name>A0ABS4I9E4_9BACL</name>
<evidence type="ECO:0000313" key="1">
    <source>
        <dbReference type="EMBL" id="MBP1967555.1"/>
    </source>
</evidence>
<evidence type="ECO:0000313" key="2">
    <source>
        <dbReference type="Proteomes" id="UP001519344"/>
    </source>
</evidence>
<protein>
    <submittedName>
        <fullName evidence="1">Uncharacterized protein</fullName>
    </submittedName>
</protein>
<sequence length="106" mass="11799">MLNLSELENVHADIESVHEVVRSLKASVDGISIGIHILKNREDSYFYELSHFYKGADNAGPVYAGAMENSFKTLEEAAKGALQAAIMSYRSTDEGGHWEQNYSFVQ</sequence>
<accession>A0ABS4I9E4</accession>
<dbReference type="RefSeq" id="WP_167063011.1">
    <property type="nucleotide sequence ID" value="NZ_JAAOZR010000027.1"/>
</dbReference>
<gene>
    <name evidence="1" type="ORF">J2Z65_006827</name>
</gene>
<dbReference type="EMBL" id="JAGGKV010000036">
    <property type="protein sequence ID" value="MBP1967555.1"/>
    <property type="molecule type" value="Genomic_DNA"/>
</dbReference>
<organism evidence="1 2">
    <name type="scientific">Paenibacillus aceris</name>
    <dbReference type="NCBI Taxonomy" id="869555"/>
    <lineage>
        <taxon>Bacteria</taxon>
        <taxon>Bacillati</taxon>
        <taxon>Bacillota</taxon>
        <taxon>Bacilli</taxon>
        <taxon>Bacillales</taxon>
        <taxon>Paenibacillaceae</taxon>
        <taxon>Paenibacillus</taxon>
    </lineage>
</organism>
<dbReference type="Proteomes" id="UP001519344">
    <property type="component" value="Unassembled WGS sequence"/>
</dbReference>
<reference evidence="1 2" key="1">
    <citation type="submission" date="2021-03" db="EMBL/GenBank/DDBJ databases">
        <title>Genomic Encyclopedia of Type Strains, Phase IV (KMG-IV): sequencing the most valuable type-strain genomes for metagenomic binning, comparative biology and taxonomic classification.</title>
        <authorList>
            <person name="Goeker M."/>
        </authorList>
    </citation>
    <scope>NUCLEOTIDE SEQUENCE [LARGE SCALE GENOMIC DNA]</scope>
    <source>
        <strain evidence="1 2">DSM 24950</strain>
    </source>
</reference>
<proteinExistence type="predicted"/>
<keyword evidence="2" id="KW-1185">Reference proteome</keyword>